<feature type="compositionally biased region" description="Basic and acidic residues" evidence="2">
    <location>
        <begin position="496"/>
        <end position="508"/>
    </location>
</feature>
<reference evidence="4" key="1">
    <citation type="submission" date="2014-11" db="EMBL/GenBank/DDBJ databases">
        <authorList>
            <person name="Otto D Thomas"/>
            <person name="Naeem Raeece"/>
        </authorList>
    </citation>
    <scope>NUCLEOTIDE SEQUENCE</scope>
</reference>
<feature type="compositionally biased region" description="Polar residues" evidence="2">
    <location>
        <begin position="11"/>
        <end position="28"/>
    </location>
</feature>
<dbReference type="InterPro" id="IPR058210">
    <property type="entry name" value="SACS/Nov_dom"/>
</dbReference>
<dbReference type="Pfam" id="PF13020">
    <property type="entry name" value="NOV_C"/>
    <property type="match status" value="1"/>
</dbReference>
<feature type="region of interest" description="Disordered" evidence="2">
    <location>
        <begin position="536"/>
        <end position="561"/>
    </location>
</feature>
<dbReference type="EMBL" id="CDMZ01001666">
    <property type="protein sequence ID" value="CEM35951.1"/>
    <property type="molecule type" value="Genomic_DNA"/>
</dbReference>
<sequence length="3517" mass="386365">MHPGYRLSQLPPGSQQQARDQNRQSTGSPYRPTQPPQNAGGWAGVSVGYVGQGGGSRRDSGGDGIDRRSSEDRYEVDDDFDEGGGPPRFVRGRQTRGSSGSEHLEGWGGALAGGGGGSGGQQGGSLQFGGWGGFSHVTSAAFGGWGLPQEGGEERRKDSRSDEDRTRTAVAGDGVSQREAKPGLSSHVPLSAGSNVFEPGKSWGGSASAGGWNQKTANRGGQAPPAPPQPAASPPAGSNPYTFIKRDPGQRPPAPPPSSDRRRNYTPHGFNSWKSVENAPPQTQQQSTGASSWGGFVSQSAKVTASPHHKVFSLSVQRHQLTQRLEPLGSAYADNSEYRIGNLASMFNICTRQMQKAMDIAVLEDGVMEGEKTTDPAVFSVWSDSANSRHVDMDVCECSCPNAQFVCSHLLAVVSALPVYRMKFALVTLAKIAMVKDKRQSSLAIAHHVLNAITHWFPTQKEREELAPAAVWAFVGLLWRFFQKSGDVPIAIQKDEREGSEAGDEKEVSTANTQSERVERMDILKTALEVFREIQEDKRGSGQQKSHSSYSSSSLEPSHERLSRLANLERDVCRRLGKSSSSELSDSLAGTLHWAASWGCPEEDEESLTDLTEYLFGFSSSSAPLNAAARTAEEEEEECKQGEGEEAVLPSKPASDLLIGSAEKKKKEMKKDETTEKKSAEVLRQEVIHEAGKAAAEGLNGLSLLERVEQSVLATNKDKVKDRVGRHFSELNESGRSFTEFLYADEREGGAGGSVREALESAAFADACTGRAQQSVVMSEEGSLPLSSVFGLRLKRLLAAVAMGCGVGPADLNDFCGVKEGSDNQGVKMSEAVERFCSKLPLVLKRYFALEGETDGERETVLNSVGIPDAAAAVRLAAAEAVEDGPVPVAEVLAEEGTDWRRVGGGGGGAKSDILKVLKGLAPLEDIEEGTCWSLRFKERLGPLREFLRRHGREVGRQAIETTTGRFALLLPSSLVSVDTLGRGLKDRHPRLVAALLLDFLLSGKAESLRTLLPQETHQAIRDWDAKSAAEFLCDFVALAPEVNLVTHRMVVALLWRPLKERMPGSFARACVDAGRRAGARNWTHRGTGVAPLPARLTSVLSTLSAYLKVPEWGDLTAQKPEGPLSAPQALKVVEVEEKSEIASTVLSDSTKATGTHTAVTDGAVISDETPRDSFSAMSVVESIRRHEFGVGVMGEGEGEASIVFRSQRDRLTRALKRLSEDMYSGEIHLMMELIQNADDNRYAPGVTPTMAFLVTPKGLVAFTNETGFSEADFRAICDIGKSTKVKLPGKGGDGGGDVTAIGKFGVGFKSVFSLSDSPHLFSAGFSIKFEAHDPSGIGYILPHWVSQPPEAVIHSAAQKDKSKPRPVWVDTAPPRHGTRWTTTLWLPAKVELLDGPGKRWETILASKMTSLSAFWLLFLRKVSVIWVHSEMGALKVGVSSGDGDSEVVQSERDRSRVLRLQKHVRSLESLPDTLRCRRVSVIDLDTFAFSEDSRKLPHLSFTESWMVVPSRIQVPSAFGGGKTGQATVTTLEVALPLGEDGGALPLPEGRLQQRDFPVFAYLPLRSFGFRFVLQGNFRVPASRESVIEGDSWNEFLREAIPAAFLAAVRACKSLLFIDDLKERHQETPKGPSGDTRKPAPLSKAALSFLRFVPRPGELSEFFAPCHSSIVRELQGEACVLDETGEWRLPGEVRRLRGGTSVLLETLLEKVCEGFEERPMMIHPKFAQAASSEVLETLGVPLVGLWDLMEVVQSRLRSAGGSRKTICPQWVGRFLSLLDLLAKEAAGGGRLSGRADVGRFFRLLAGVPFLPLRNGSPVAAGGRTGKGERIHFEVLEEDQREMIEGEGGEGVQMQGDLSSSLPSPAFCLLHSDVLSFPLFRECAQRVVEAERRRNKTEEWEGDEKEQRREREKETLRVSKELQTSAVRSLERLELQRLTREALVCSLLLTITQRPDVIADANAMETLGTEDAQLLALLAKPAEREALTKVLQMSATGGGAAGLQDWDRRVVFLLKDGGAVQDPWGGAFCWPRECGGPADLERLWKTAVVPDSVPLPRLADDLMQQATDPRDWYSFLRGQLGKGCAFFPHMRIRMSARWVDRRQAAAMNRLEDGGVLVDLVQDPSKERALLVTVNREDLEAACGHPATFEACIALDGEMMASGLYSLSNEITPDLAPPSPSVLSRKVGWRRAALINAGCLPNGDEVHWEDPTSFHLALWFQGLEDLLPSSSESEEAREAAERQERVRDATVLMLQTLTSSEVWAEVEPLLSREGGSEGTQMKGGVVKMVTSMAVLLKERKWMPASTFAPRDGRVSQSWLDGLSSEDVILPSLYAPASLFLPSRDVQEVFGSLVPLLPSSLTKSAGMRAGGLNADSFSSVASALSVNAEVSVDALLEVLVELGRGSEAQNVERESLLKPVAVISDSLCGLSDEEAGRLLTPLYEHLAREAAKEDVRILEKIRAAFNSLPLLFSPKQPVLDSPLRQSKSTETHSRRFRKLQTQLQHAGASSVFWKVAPAATSAFPFRPLCELFGHVGTESRARLQSLFVDHLGVLEEPSERGAKEALERVVSGGTVYKSAWVGGLPRPELKYWKPTYWLIPPNATDQVKGLLILAYGKILSPKEVGKLSCVSKDFTFLKDTAREREYGAQKPVEQKEKGDIRHFISRAETARAAASVSLLSLLVRRLRQRHTSSPAAYFPRDKPVGEEDTQKESEKEFDSWSALQDLLGSLTVVPALRGVARTQGHRSPPHRLEWLRLRDLSDRAMVLAREGCQGRWGESGVTPEGVFEQLRRSGLSWSDAAFFLFDVPKVWPVPVRSPSASVLTEEDQEEWDSLLKKGGVKDVADFARSGAETRMVRVDDEGLETGEGIPILVRGWRFSVAMTLSLSIFPFLAEVAQRFLMAKEPKWYLGIVLDSKLREFFKIGLSRIRMVPCSPQSLRQTLRVVFQGRMHRGDRLHKQVVTQPGELPPSHCARRLRLYVEVTGQVDLQALKRIESKEERTQTAFRALSWDSAGTNSGLKSESVSRVLAHAFCGFHFLQDYRHKTETGEETGVTHWVSPDTLDSLSECLRDVCQMVRREGGLQAVEAFLRGAKNVPALPLMDSSTSRLDFQGDAVPDGFSDLSGEEAQPVADFRWGDLVTHWIWKAAESNEEDGEAEVEEPDELKEEEGEADAALLAELSGLGKKNADEVEEPEQRAERAAAWRDAQEKTHEGFKEMCEVFKKVKLDEPSADAPAEDEEKKKGFMAFSKKLVQDEGDIKAGDGEERGREAVAPEDPSEPWWTFQGATQMAVEREDPVRKSDKDNWLDRELKRKTQQKKQEAVQEEEPDVLALQMKKDAPLVLEDVKVTDDARDALIASFEKSRHLVEKKSNLDREIFDDNWRIGRVGELFVLEYLKRECERGEWKTRGVRPVWMNTEGESGAAYDIKLVEGGAAGGNERVVAFIEVKASKAKKETARPFFSVSFNEWMFAQRAGDSLFIYRVYGVESEEGGTMKEAPQLCRLRNPYGAWKRQEKPIYMAL</sequence>
<keyword evidence="1" id="KW-0479">Metal-binding</keyword>
<dbReference type="InterPro" id="IPR024975">
    <property type="entry name" value="NOV_C"/>
</dbReference>
<proteinExistence type="predicted"/>
<feature type="region of interest" description="Disordered" evidence="2">
    <location>
        <begin position="2691"/>
        <end position="2710"/>
    </location>
</feature>
<dbReference type="Pfam" id="PF25794">
    <property type="entry name" value="SACS"/>
    <property type="match status" value="1"/>
</dbReference>
<feature type="compositionally biased region" description="Basic and acidic residues" evidence="2">
    <location>
        <begin position="152"/>
        <end position="167"/>
    </location>
</feature>
<dbReference type="InterPro" id="IPR036890">
    <property type="entry name" value="HATPase_C_sf"/>
</dbReference>
<evidence type="ECO:0000256" key="1">
    <source>
        <dbReference type="PROSITE-ProRule" id="PRU00325"/>
    </source>
</evidence>
<feature type="compositionally biased region" description="Polar residues" evidence="2">
    <location>
        <begin position="272"/>
        <end position="294"/>
    </location>
</feature>
<evidence type="ECO:0000256" key="2">
    <source>
        <dbReference type="SAM" id="MobiDB-lite"/>
    </source>
</evidence>
<feature type="region of interest" description="Disordered" evidence="2">
    <location>
        <begin position="3145"/>
        <end position="3167"/>
    </location>
</feature>
<dbReference type="InterPro" id="IPR052957">
    <property type="entry name" value="Auxin_embryo_med"/>
</dbReference>
<dbReference type="SUPFAM" id="SSF55874">
    <property type="entry name" value="ATPase domain of HSP90 chaperone/DNA topoisomerase II/histidine kinase"/>
    <property type="match status" value="1"/>
</dbReference>
<dbReference type="PROSITE" id="PS50966">
    <property type="entry name" value="ZF_SWIM"/>
    <property type="match status" value="1"/>
</dbReference>
<evidence type="ECO:0000259" key="3">
    <source>
        <dbReference type="PROSITE" id="PS50966"/>
    </source>
</evidence>
<accession>A0A0G4GY97</accession>
<feature type="compositionally biased region" description="Basic and acidic residues" evidence="2">
    <location>
        <begin position="662"/>
        <end position="679"/>
    </location>
</feature>
<feature type="region of interest" description="Disordered" evidence="2">
    <location>
        <begin position="3252"/>
        <end position="3277"/>
    </location>
</feature>
<feature type="domain" description="SWIM-type" evidence="3">
    <location>
        <begin position="389"/>
        <end position="418"/>
    </location>
</feature>
<keyword evidence="1" id="KW-0862">Zinc</keyword>
<feature type="compositionally biased region" description="Basic and acidic residues" evidence="2">
    <location>
        <begin position="2696"/>
        <end position="2710"/>
    </location>
</feature>
<feature type="compositionally biased region" description="Basic and acidic residues" evidence="2">
    <location>
        <begin position="56"/>
        <end position="73"/>
    </location>
</feature>
<protein>
    <recommendedName>
        <fullName evidence="3">SWIM-type domain-containing protein</fullName>
    </recommendedName>
</protein>
<dbReference type="PANTHER" id="PTHR32387:SF0">
    <property type="entry name" value="PROTEIN NO VEIN"/>
    <property type="match status" value="1"/>
</dbReference>
<dbReference type="VEuPathDB" id="CryptoDB:Cvel_23840"/>
<feature type="compositionally biased region" description="Gly residues" evidence="2">
    <location>
        <begin position="106"/>
        <end position="133"/>
    </location>
</feature>
<dbReference type="PANTHER" id="PTHR32387">
    <property type="entry name" value="WU:FJ29H11"/>
    <property type="match status" value="1"/>
</dbReference>
<dbReference type="InterPro" id="IPR007527">
    <property type="entry name" value="Znf_SWIM"/>
</dbReference>
<feature type="region of interest" description="Disordered" evidence="2">
    <location>
        <begin position="496"/>
        <end position="516"/>
    </location>
</feature>
<gene>
    <name evidence="4" type="ORF">Cvel_23840</name>
</gene>
<feature type="region of interest" description="Disordered" evidence="2">
    <location>
        <begin position="1"/>
        <end position="294"/>
    </location>
</feature>
<feature type="compositionally biased region" description="Pro residues" evidence="2">
    <location>
        <begin position="224"/>
        <end position="233"/>
    </location>
</feature>
<feature type="compositionally biased region" description="Acidic residues" evidence="2">
    <location>
        <begin position="3146"/>
        <end position="3167"/>
    </location>
</feature>
<evidence type="ECO:0000313" key="4">
    <source>
        <dbReference type="EMBL" id="CEM35951.1"/>
    </source>
</evidence>
<dbReference type="NCBIfam" id="NF047352">
    <property type="entry name" value="P_loop_sacsin"/>
    <property type="match status" value="1"/>
</dbReference>
<keyword evidence="1" id="KW-0863">Zinc-finger</keyword>
<feature type="region of interest" description="Disordered" evidence="2">
    <location>
        <begin position="1890"/>
        <end position="1912"/>
    </location>
</feature>
<organism evidence="4">
    <name type="scientific">Chromera velia CCMP2878</name>
    <dbReference type="NCBI Taxonomy" id="1169474"/>
    <lineage>
        <taxon>Eukaryota</taxon>
        <taxon>Sar</taxon>
        <taxon>Alveolata</taxon>
        <taxon>Colpodellida</taxon>
        <taxon>Chromeraceae</taxon>
        <taxon>Chromera</taxon>
    </lineage>
</organism>
<feature type="compositionally biased region" description="Low complexity" evidence="2">
    <location>
        <begin position="541"/>
        <end position="556"/>
    </location>
</feature>
<feature type="region of interest" description="Disordered" evidence="2">
    <location>
        <begin position="626"/>
        <end position="679"/>
    </location>
</feature>
<dbReference type="GO" id="GO:0008270">
    <property type="term" value="F:zinc ion binding"/>
    <property type="evidence" value="ECO:0007669"/>
    <property type="project" value="UniProtKB-KW"/>
</dbReference>
<name>A0A0G4GY97_9ALVE</name>
<dbReference type="Gene3D" id="3.30.565.10">
    <property type="entry name" value="Histidine kinase-like ATPase, C-terminal domain"/>
    <property type="match status" value="1"/>
</dbReference>
<feature type="compositionally biased region" description="Basic and acidic residues" evidence="2">
    <location>
        <begin position="3252"/>
        <end position="3268"/>
    </location>
</feature>